<dbReference type="SUPFAM" id="SSF51679">
    <property type="entry name" value="Bacterial luciferase-like"/>
    <property type="match status" value="1"/>
</dbReference>
<dbReference type="Pfam" id="PF00296">
    <property type="entry name" value="Bac_luciferase"/>
    <property type="match status" value="1"/>
</dbReference>
<keyword evidence="4" id="KW-0503">Monooxygenase</keyword>
<dbReference type="InterPro" id="IPR036661">
    <property type="entry name" value="Luciferase-like_sf"/>
</dbReference>
<evidence type="ECO:0000256" key="3">
    <source>
        <dbReference type="ARBA" id="ARBA00023002"/>
    </source>
</evidence>
<dbReference type="Proteomes" id="UP000597507">
    <property type="component" value="Unassembled WGS sequence"/>
</dbReference>
<dbReference type="NCBIfam" id="TIGR03619">
    <property type="entry name" value="F420_Rv2161c"/>
    <property type="match status" value="1"/>
</dbReference>
<dbReference type="EMBL" id="BMKS01000004">
    <property type="protein sequence ID" value="GGG28664.1"/>
    <property type="molecule type" value="Genomic_DNA"/>
</dbReference>
<evidence type="ECO:0000259" key="5">
    <source>
        <dbReference type="Pfam" id="PF00296"/>
    </source>
</evidence>
<dbReference type="PANTHER" id="PTHR42847">
    <property type="entry name" value="ALKANESULFONATE MONOOXYGENASE"/>
    <property type="match status" value="1"/>
</dbReference>
<comment type="caution">
    <text evidence="6">The sequence shown here is derived from an EMBL/GenBank/DDBJ whole genome shotgun (WGS) entry which is preliminary data.</text>
</comment>
<evidence type="ECO:0000256" key="4">
    <source>
        <dbReference type="ARBA" id="ARBA00023033"/>
    </source>
</evidence>
<proteinExistence type="predicted"/>
<evidence type="ECO:0000313" key="7">
    <source>
        <dbReference type="Proteomes" id="UP000597507"/>
    </source>
</evidence>
<organism evidence="6 7">
    <name type="scientific">Caldovatus sediminis</name>
    <dbReference type="NCBI Taxonomy" id="2041189"/>
    <lineage>
        <taxon>Bacteria</taxon>
        <taxon>Pseudomonadati</taxon>
        <taxon>Pseudomonadota</taxon>
        <taxon>Alphaproteobacteria</taxon>
        <taxon>Acetobacterales</taxon>
        <taxon>Roseomonadaceae</taxon>
        <taxon>Caldovatus</taxon>
    </lineage>
</organism>
<gene>
    <name evidence="6" type="ORF">GCM10010964_15730</name>
</gene>
<keyword evidence="2" id="KW-0288">FMN</keyword>
<dbReference type="InterPro" id="IPR019921">
    <property type="entry name" value="Lucif-like_OxRdtase_Rv2161c"/>
</dbReference>
<feature type="domain" description="Luciferase-like" evidence="5">
    <location>
        <begin position="16"/>
        <end position="236"/>
    </location>
</feature>
<dbReference type="AlphaFoldDB" id="A0A8J2ZAY1"/>
<dbReference type="PANTHER" id="PTHR42847:SF4">
    <property type="entry name" value="ALKANESULFONATE MONOOXYGENASE-RELATED"/>
    <property type="match status" value="1"/>
</dbReference>
<dbReference type="GO" id="GO:0008726">
    <property type="term" value="F:alkanesulfonate monooxygenase activity"/>
    <property type="evidence" value="ECO:0007669"/>
    <property type="project" value="TreeGrafter"/>
</dbReference>
<keyword evidence="3" id="KW-0560">Oxidoreductase</keyword>
<dbReference type="GO" id="GO:0046306">
    <property type="term" value="P:alkanesulfonate catabolic process"/>
    <property type="evidence" value="ECO:0007669"/>
    <property type="project" value="TreeGrafter"/>
</dbReference>
<accession>A0A8J2ZAY1</accession>
<evidence type="ECO:0000256" key="1">
    <source>
        <dbReference type="ARBA" id="ARBA00022630"/>
    </source>
</evidence>
<dbReference type="Gene3D" id="3.20.20.30">
    <property type="entry name" value="Luciferase-like domain"/>
    <property type="match status" value="1"/>
</dbReference>
<name>A0A8J2ZAY1_9PROT</name>
<sequence>MRIGVFHFPTDYGIGIAELARALEDRGFESLFVCEHTHIPTSRRSPFPGGGALPKRYAHTHDPFVALSFAAAATRRLLLGTGICLVPQHDPIVTAKSVASLDLLSGGRFLFGIGAGWNAEEMENHGTRFETRFQVMRERVLAMKALWTREEAEFHGRFVDFDPVWCWPKPAQRPHPPILLGGETDHTLRRVVAFCDGWIPRAGRGDFDPQDAMARLRRAAEAAGRDPASLPVTVFRGPTEPAALAAYREAGIARVLLDVPDLDRDAVLRLLDGYVPLLAAAGG</sequence>
<evidence type="ECO:0000313" key="6">
    <source>
        <dbReference type="EMBL" id="GGG28664.1"/>
    </source>
</evidence>
<keyword evidence="1" id="KW-0285">Flavoprotein</keyword>
<protein>
    <submittedName>
        <fullName evidence="6">LLM class F420-dependent oxidoreductase</fullName>
    </submittedName>
</protein>
<keyword evidence="7" id="KW-1185">Reference proteome</keyword>
<dbReference type="InterPro" id="IPR011251">
    <property type="entry name" value="Luciferase-like_dom"/>
</dbReference>
<dbReference type="InterPro" id="IPR050172">
    <property type="entry name" value="SsuD_RutA_monooxygenase"/>
</dbReference>
<dbReference type="RefSeq" id="WP_188899475.1">
    <property type="nucleotide sequence ID" value="NZ_BMKS01000004.1"/>
</dbReference>
<evidence type="ECO:0000256" key="2">
    <source>
        <dbReference type="ARBA" id="ARBA00022643"/>
    </source>
</evidence>
<reference evidence="6 7" key="1">
    <citation type="journal article" date="2014" name="Int. J. Syst. Evol. Microbiol.">
        <title>Complete genome sequence of Corynebacterium casei LMG S-19264T (=DSM 44701T), isolated from a smear-ripened cheese.</title>
        <authorList>
            <consortium name="US DOE Joint Genome Institute (JGI-PGF)"/>
            <person name="Walter F."/>
            <person name="Albersmeier A."/>
            <person name="Kalinowski J."/>
            <person name="Ruckert C."/>
        </authorList>
    </citation>
    <scope>NUCLEOTIDE SEQUENCE [LARGE SCALE GENOMIC DNA]</scope>
    <source>
        <strain evidence="6 7">CGMCC 1.16330</strain>
    </source>
</reference>